<accession>A0ABD2YJG1</accession>
<sequence length="107" mass="12204">MQRSGDELISASAACQRSVKGSVPLPTLLGMRRYDCPCWKFDDRGMIHRCGELWLTWVCEEILVYTRLLFGCNLDPSNPIDSRELTIPLILDLWKTCMGKDLKQNGI</sequence>
<organism evidence="1 2">
    <name type="scientific">Cinchona calisaya</name>
    <dbReference type="NCBI Taxonomy" id="153742"/>
    <lineage>
        <taxon>Eukaryota</taxon>
        <taxon>Viridiplantae</taxon>
        <taxon>Streptophyta</taxon>
        <taxon>Embryophyta</taxon>
        <taxon>Tracheophyta</taxon>
        <taxon>Spermatophyta</taxon>
        <taxon>Magnoliopsida</taxon>
        <taxon>eudicotyledons</taxon>
        <taxon>Gunneridae</taxon>
        <taxon>Pentapetalae</taxon>
        <taxon>asterids</taxon>
        <taxon>lamiids</taxon>
        <taxon>Gentianales</taxon>
        <taxon>Rubiaceae</taxon>
        <taxon>Cinchonoideae</taxon>
        <taxon>Cinchoneae</taxon>
        <taxon>Cinchona</taxon>
    </lineage>
</organism>
<proteinExistence type="predicted"/>
<keyword evidence="2" id="KW-1185">Reference proteome</keyword>
<gene>
    <name evidence="1" type="ORF">ACH5RR_032883</name>
</gene>
<dbReference type="Proteomes" id="UP001630127">
    <property type="component" value="Unassembled WGS sequence"/>
</dbReference>
<reference evidence="1 2" key="1">
    <citation type="submission" date="2024-11" db="EMBL/GenBank/DDBJ databases">
        <title>A near-complete genome assembly of Cinchona calisaya.</title>
        <authorList>
            <person name="Lian D.C."/>
            <person name="Zhao X.W."/>
            <person name="Wei L."/>
        </authorList>
    </citation>
    <scope>NUCLEOTIDE SEQUENCE [LARGE SCALE GENOMIC DNA]</scope>
    <source>
        <tissue evidence="1">Nenye</tissue>
    </source>
</reference>
<dbReference type="AlphaFoldDB" id="A0ABD2YJG1"/>
<evidence type="ECO:0000313" key="2">
    <source>
        <dbReference type="Proteomes" id="UP001630127"/>
    </source>
</evidence>
<dbReference type="EMBL" id="JBJUIK010000013">
    <property type="protein sequence ID" value="KAL3507501.1"/>
    <property type="molecule type" value="Genomic_DNA"/>
</dbReference>
<comment type="caution">
    <text evidence="1">The sequence shown here is derived from an EMBL/GenBank/DDBJ whole genome shotgun (WGS) entry which is preliminary data.</text>
</comment>
<protein>
    <submittedName>
        <fullName evidence="1">Uncharacterized protein</fullName>
    </submittedName>
</protein>
<name>A0ABD2YJG1_9GENT</name>
<evidence type="ECO:0000313" key="1">
    <source>
        <dbReference type="EMBL" id="KAL3507501.1"/>
    </source>
</evidence>